<dbReference type="Gene3D" id="3.30.1370.10">
    <property type="entry name" value="K Homology domain, type 1"/>
    <property type="match status" value="3"/>
</dbReference>
<feature type="domain" description="K Homology" evidence="4">
    <location>
        <begin position="229"/>
        <end position="299"/>
    </location>
</feature>
<sequence length="328" mass="33565">MLSIRAPASLVEAPISPIPAQARPGRWDGEDDAGLALQPSVRQPQSRGALTFKLLVPHSLAGLIVGYNGDTIRRINSVTGAVVQLNRPKTDTTSPEDRTLVITADCAESAGHAVSRVLGAITAGGGAVRLAAPAGGPAPPGSLMLRVVVPQPCAGAVVGPGGETVKALGARHGVWAAVEARDPRAAFHPFRLLVLASDDPAALAAAAADALSLLAMDARYPAALRHIASTCFRTFSVPTRRVGVLMGARGKHVQALQDMLRVKIGICEAPDASGCKYVSVWGPVRSVEAAVSAMSVAVQVWPEAGSNRGGARAGDDADEASASAMEAP</sequence>
<dbReference type="PROSITE" id="PS50084">
    <property type="entry name" value="KH_TYPE_1"/>
    <property type="match status" value="3"/>
</dbReference>
<keyword evidence="6" id="KW-1185">Reference proteome</keyword>
<reference evidence="5" key="1">
    <citation type="submission" date="2021-01" db="EMBL/GenBank/DDBJ databases">
        <authorList>
            <person name="Eckstrom K.M.E."/>
        </authorList>
    </citation>
    <scope>NUCLEOTIDE SEQUENCE</scope>
    <source>
        <strain evidence="5">UVCC 0001</strain>
    </source>
</reference>
<evidence type="ECO:0000313" key="5">
    <source>
        <dbReference type="EMBL" id="KAK2076538.1"/>
    </source>
</evidence>
<comment type="caution">
    <text evidence="5">The sequence shown here is derived from an EMBL/GenBank/DDBJ whole genome shotgun (WGS) entry which is preliminary data.</text>
</comment>
<dbReference type="AlphaFoldDB" id="A0AAD9IEC1"/>
<evidence type="ECO:0000256" key="1">
    <source>
        <dbReference type="ARBA" id="ARBA00022737"/>
    </source>
</evidence>
<evidence type="ECO:0000259" key="4">
    <source>
        <dbReference type="SMART" id="SM00322"/>
    </source>
</evidence>
<accession>A0AAD9IEC1</accession>
<dbReference type="GO" id="GO:0003723">
    <property type="term" value="F:RNA binding"/>
    <property type="evidence" value="ECO:0007669"/>
    <property type="project" value="UniProtKB-UniRule"/>
</dbReference>
<dbReference type="CDD" id="cd00105">
    <property type="entry name" value="KH-I"/>
    <property type="match status" value="1"/>
</dbReference>
<dbReference type="Proteomes" id="UP001255856">
    <property type="component" value="Unassembled WGS sequence"/>
</dbReference>
<organism evidence="5 6">
    <name type="scientific">Prototheca wickerhamii</name>
    <dbReference type="NCBI Taxonomy" id="3111"/>
    <lineage>
        <taxon>Eukaryota</taxon>
        <taxon>Viridiplantae</taxon>
        <taxon>Chlorophyta</taxon>
        <taxon>core chlorophytes</taxon>
        <taxon>Trebouxiophyceae</taxon>
        <taxon>Chlorellales</taxon>
        <taxon>Chlorellaceae</taxon>
        <taxon>Prototheca</taxon>
    </lineage>
</organism>
<evidence type="ECO:0000313" key="6">
    <source>
        <dbReference type="Proteomes" id="UP001255856"/>
    </source>
</evidence>
<dbReference type="EMBL" id="JASFZW010000009">
    <property type="protein sequence ID" value="KAK2076538.1"/>
    <property type="molecule type" value="Genomic_DNA"/>
</dbReference>
<name>A0AAD9IEC1_PROWI</name>
<dbReference type="PANTHER" id="PTHR10288">
    <property type="entry name" value="KH DOMAIN CONTAINING RNA BINDING PROTEIN"/>
    <property type="match status" value="1"/>
</dbReference>
<dbReference type="InterPro" id="IPR036612">
    <property type="entry name" value="KH_dom_type_1_sf"/>
</dbReference>
<feature type="region of interest" description="Disordered" evidence="3">
    <location>
        <begin position="305"/>
        <end position="328"/>
    </location>
</feature>
<evidence type="ECO:0000256" key="3">
    <source>
        <dbReference type="SAM" id="MobiDB-lite"/>
    </source>
</evidence>
<keyword evidence="1" id="KW-0677">Repeat</keyword>
<dbReference type="SMART" id="SM00322">
    <property type="entry name" value="KH"/>
    <property type="match status" value="3"/>
</dbReference>
<protein>
    <recommendedName>
        <fullName evidence="4">K Homology domain-containing protein</fullName>
    </recommendedName>
</protein>
<gene>
    <name evidence="5" type="ORF">QBZ16_005298</name>
</gene>
<feature type="domain" description="K Homology" evidence="4">
    <location>
        <begin position="48"/>
        <end position="122"/>
    </location>
</feature>
<evidence type="ECO:0000256" key="2">
    <source>
        <dbReference type="PROSITE-ProRule" id="PRU00117"/>
    </source>
</evidence>
<dbReference type="InterPro" id="IPR004088">
    <property type="entry name" value="KH_dom_type_1"/>
</dbReference>
<proteinExistence type="predicted"/>
<keyword evidence="2" id="KW-0694">RNA-binding</keyword>
<dbReference type="InterPro" id="IPR004087">
    <property type="entry name" value="KH_dom"/>
</dbReference>
<dbReference type="SUPFAM" id="SSF54791">
    <property type="entry name" value="Eukaryotic type KH-domain (KH-domain type I)"/>
    <property type="match status" value="3"/>
</dbReference>
<feature type="domain" description="K Homology" evidence="4">
    <location>
        <begin position="141"/>
        <end position="215"/>
    </location>
</feature>
<dbReference type="Pfam" id="PF00013">
    <property type="entry name" value="KH_1"/>
    <property type="match status" value="3"/>
</dbReference>